<evidence type="ECO:0000256" key="14">
    <source>
        <dbReference type="ARBA" id="ARBA00047493"/>
    </source>
</evidence>
<dbReference type="Gene3D" id="3.40.1190.10">
    <property type="entry name" value="Mur-like, catalytic domain"/>
    <property type="match status" value="1"/>
</dbReference>
<evidence type="ECO:0000256" key="9">
    <source>
        <dbReference type="ARBA" id="ARBA00022741"/>
    </source>
</evidence>
<keyword evidence="16" id="KW-1185">Reference proteome</keyword>
<feature type="non-terminal residue" evidence="15">
    <location>
        <position position="554"/>
    </location>
</feature>
<keyword evidence="7" id="KW-0436">Ligase</keyword>
<dbReference type="EC" id="6.3.2.17" evidence="4"/>
<keyword evidence="11" id="KW-0460">Magnesium</keyword>
<dbReference type="GO" id="GO:0005829">
    <property type="term" value="C:cytosol"/>
    <property type="evidence" value="ECO:0007669"/>
    <property type="project" value="TreeGrafter"/>
</dbReference>
<keyword evidence="9" id="KW-0547">Nucleotide-binding</keyword>
<dbReference type="SUPFAM" id="SSF53244">
    <property type="entry name" value="MurD-like peptide ligases, peptide-binding domain"/>
    <property type="match status" value="1"/>
</dbReference>
<proteinExistence type="inferred from homology"/>
<evidence type="ECO:0000313" key="16">
    <source>
        <dbReference type="Proteomes" id="UP000824469"/>
    </source>
</evidence>
<sequence length="554" mass="61518">MDTENGSSAVGPNQDSSASYAAAIDAISSTITRRKRVDNTNVTDEFLIMFEYLKILDLEESLSRLNVIHVAGTKGKGSTCAFAESILRACGYRTGLFTSPHLIDICERYRLNGMEIEQETFLKHFWWCWHQLKETRSPDMPATNTSTMVRKSNGLRITVSKVDVAILEVGLGGKYDATNVVKSPVVCGIASLGFDHMEILGDTLSQIAGEKAGIFKPRVPAITVPQPEEAMEVLKDKASELSVPLQVALPLSLSSLGGFKLSLAGDHQYINAGLAVALCRAWLRSTGHSKDFDLLESVDDKAYLPEPFIKGLAKASFPGRAQVIPDPYVRCSEQHSEEDVENVDASELIFYLDGAHSPESMEACANWFSCAIKNDLQSCTQVKGMPNVTQNCYNHLSPNFEQQKYSSQNYRKNSKQILIFNCMAERDPKLLLPHLVDTCALHGVHFHGAFFVPNHLSFTQVGSSLTPAANDSPKVDISWQLFLQRTWENLINKGKESNNMELGLPQIPPPYDFLLDDSSQESYPNNKYKVFSAAMPSLPQTIKWLRECVRQNHS</sequence>
<name>A0AA38C3U0_TAXCH</name>
<dbReference type="NCBIfam" id="TIGR01499">
    <property type="entry name" value="folC"/>
    <property type="match status" value="1"/>
</dbReference>
<evidence type="ECO:0000256" key="8">
    <source>
        <dbReference type="ARBA" id="ARBA00022723"/>
    </source>
</evidence>
<comment type="cofactor">
    <cofactor evidence="1">
        <name>a monovalent cation</name>
        <dbReference type="ChEBI" id="CHEBI:60242"/>
    </cofactor>
</comment>
<evidence type="ECO:0000256" key="13">
    <source>
        <dbReference type="ARBA" id="ARBA00030876"/>
    </source>
</evidence>
<evidence type="ECO:0000256" key="12">
    <source>
        <dbReference type="ARBA" id="ARBA00030592"/>
    </source>
</evidence>
<dbReference type="GO" id="GO:0005739">
    <property type="term" value="C:mitochondrion"/>
    <property type="evidence" value="ECO:0007669"/>
    <property type="project" value="TreeGrafter"/>
</dbReference>
<dbReference type="InterPro" id="IPR036565">
    <property type="entry name" value="Mur-like_cat_sf"/>
</dbReference>
<dbReference type="GO" id="GO:0004326">
    <property type="term" value="F:tetrahydrofolylpolyglutamate synthase activity"/>
    <property type="evidence" value="ECO:0007669"/>
    <property type="project" value="UniProtKB-EC"/>
</dbReference>
<evidence type="ECO:0000256" key="10">
    <source>
        <dbReference type="ARBA" id="ARBA00022840"/>
    </source>
</evidence>
<dbReference type="SUPFAM" id="SSF53623">
    <property type="entry name" value="MurD-like peptide ligases, catalytic domain"/>
    <property type="match status" value="1"/>
</dbReference>
<dbReference type="AlphaFoldDB" id="A0AA38C3U0"/>
<evidence type="ECO:0000256" key="3">
    <source>
        <dbReference type="ARBA" id="ARBA00008276"/>
    </source>
</evidence>
<evidence type="ECO:0000256" key="4">
    <source>
        <dbReference type="ARBA" id="ARBA00013025"/>
    </source>
</evidence>
<evidence type="ECO:0000256" key="7">
    <source>
        <dbReference type="ARBA" id="ARBA00022598"/>
    </source>
</evidence>
<evidence type="ECO:0000256" key="6">
    <source>
        <dbReference type="ARBA" id="ARBA00022563"/>
    </source>
</evidence>
<dbReference type="GO" id="GO:0006730">
    <property type="term" value="P:one-carbon metabolic process"/>
    <property type="evidence" value="ECO:0007669"/>
    <property type="project" value="UniProtKB-KW"/>
</dbReference>
<comment type="catalytic activity">
    <reaction evidence="14">
        <text>(6S)-5,6,7,8-tetrahydrofolyl-(gamma-L-Glu)(n) + L-glutamate + ATP = (6S)-5,6,7,8-tetrahydrofolyl-(gamma-L-Glu)(n+1) + ADP + phosphate + H(+)</text>
        <dbReference type="Rhea" id="RHEA:10580"/>
        <dbReference type="Rhea" id="RHEA-COMP:14738"/>
        <dbReference type="Rhea" id="RHEA-COMP:14740"/>
        <dbReference type="ChEBI" id="CHEBI:15378"/>
        <dbReference type="ChEBI" id="CHEBI:29985"/>
        <dbReference type="ChEBI" id="CHEBI:30616"/>
        <dbReference type="ChEBI" id="CHEBI:43474"/>
        <dbReference type="ChEBI" id="CHEBI:141005"/>
        <dbReference type="ChEBI" id="CHEBI:456216"/>
        <dbReference type="EC" id="6.3.2.17"/>
    </reaction>
</comment>
<evidence type="ECO:0000256" key="5">
    <source>
        <dbReference type="ARBA" id="ARBA00018660"/>
    </source>
</evidence>
<dbReference type="PANTHER" id="PTHR11136:SF16">
    <property type="entry name" value="FOLYLPOLYGLUTAMATE SYNTHASE"/>
    <property type="match status" value="1"/>
</dbReference>
<evidence type="ECO:0000313" key="15">
    <source>
        <dbReference type="EMBL" id="KAH9293300.1"/>
    </source>
</evidence>
<evidence type="ECO:0000256" key="2">
    <source>
        <dbReference type="ARBA" id="ARBA00005150"/>
    </source>
</evidence>
<dbReference type="InterPro" id="IPR001645">
    <property type="entry name" value="Folylpolyglutamate_synth"/>
</dbReference>
<evidence type="ECO:0000256" key="11">
    <source>
        <dbReference type="ARBA" id="ARBA00022842"/>
    </source>
</evidence>
<dbReference type="Proteomes" id="UP000824469">
    <property type="component" value="Unassembled WGS sequence"/>
</dbReference>
<dbReference type="FunFam" id="3.90.190.20:FF:000011">
    <property type="entry name" value="Folylpolyglutamate synthase"/>
    <property type="match status" value="1"/>
</dbReference>
<reference evidence="15 16" key="1">
    <citation type="journal article" date="2021" name="Nat. Plants">
        <title>The Taxus genome provides insights into paclitaxel biosynthesis.</title>
        <authorList>
            <person name="Xiong X."/>
            <person name="Gou J."/>
            <person name="Liao Q."/>
            <person name="Li Y."/>
            <person name="Zhou Q."/>
            <person name="Bi G."/>
            <person name="Li C."/>
            <person name="Du R."/>
            <person name="Wang X."/>
            <person name="Sun T."/>
            <person name="Guo L."/>
            <person name="Liang H."/>
            <person name="Lu P."/>
            <person name="Wu Y."/>
            <person name="Zhang Z."/>
            <person name="Ro D.K."/>
            <person name="Shang Y."/>
            <person name="Huang S."/>
            <person name="Yan J."/>
        </authorList>
    </citation>
    <scope>NUCLEOTIDE SEQUENCE [LARGE SCALE GENOMIC DNA]</scope>
    <source>
        <strain evidence="15">Ta-2019</strain>
    </source>
</reference>
<dbReference type="FunFam" id="3.40.1190.10:FF:000008">
    <property type="entry name" value="Folylpolyglutamate synthase"/>
    <property type="match status" value="1"/>
</dbReference>
<dbReference type="InterPro" id="IPR036615">
    <property type="entry name" value="Mur_ligase_C_dom_sf"/>
</dbReference>
<dbReference type="OMA" id="RNICANY"/>
<dbReference type="EMBL" id="JAHRHJ020001321">
    <property type="protein sequence ID" value="KAH9293300.1"/>
    <property type="molecule type" value="Genomic_DNA"/>
</dbReference>
<keyword evidence="6" id="KW-0554">One-carbon metabolism</keyword>
<organism evidence="15 16">
    <name type="scientific">Taxus chinensis</name>
    <name type="common">Chinese yew</name>
    <name type="synonym">Taxus wallichiana var. chinensis</name>
    <dbReference type="NCBI Taxonomy" id="29808"/>
    <lineage>
        <taxon>Eukaryota</taxon>
        <taxon>Viridiplantae</taxon>
        <taxon>Streptophyta</taxon>
        <taxon>Embryophyta</taxon>
        <taxon>Tracheophyta</taxon>
        <taxon>Spermatophyta</taxon>
        <taxon>Pinopsida</taxon>
        <taxon>Pinidae</taxon>
        <taxon>Conifers II</taxon>
        <taxon>Cupressales</taxon>
        <taxon>Taxaceae</taxon>
        <taxon>Taxus</taxon>
    </lineage>
</organism>
<evidence type="ECO:0000256" key="1">
    <source>
        <dbReference type="ARBA" id="ARBA00001944"/>
    </source>
</evidence>
<dbReference type="GO" id="GO:0046872">
    <property type="term" value="F:metal ion binding"/>
    <property type="evidence" value="ECO:0007669"/>
    <property type="project" value="UniProtKB-KW"/>
</dbReference>
<keyword evidence="10" id="KW-0067">ATP-binding</keyword>
<comment type="caution">
    <text evidence="15">The sequence shown here is derived from an EMBL/GenBank/DDBJ whole genome shotgun (WGS) entry which is preliminary data.</text>
</comment>
<dbReference type="PANTHER" id="PTHR11136">
    <property type="entry name" value="FOLYLPOLYGLUTAMATE SYNTHASE-RELATED"/>
    <property type="match status" value="1"/>
</dbReference>
<comment type="similarity">
    <text evidence="3">Belongs to the folylpolyglutamate synthase family.</text>
</comment>
<protein>
    <recommendedName>
        <fullName evidence="5">Folylpolyglutamate synthase</fullName>
        <ecNumber evidence="4">6.3.2.17</ecNumber>
    </recommendedName>
    <alternativeName>
        <fullName evidence="13">Folylpoly-gamma-glutamate synthetase</fullName>
    </alternativeName>
    <alternativeName>
        <fullName evidence="12">Tetrahydrofolylpolyglutamate synthase</fullName>
    </alternativeName>
</protein>
<gene>
    <name evidence="15" type="ORF">KI387_041496</name>
</gene>
<comment type="pathway">
    <text evidence="2">Cofactor biosynthesis; tetrahydrofolylpolyglutamate biosynthesis.</text>
</comment>
<dbReference type="InterPro" id="IPR018109">
    <property type="entry name" value="Folylpolyglutamate_synth_CS"/>
</dbReference>
<keyword evidence="8" id="KW-0479">Metal-binding</keyword>
<dbReference type="PROSITE" id="PS01012">
    <property type="entry name" value="FOLYLPOLYGLU_SYNT_2"/>
    <property type="match status" value="1"/>
</dbReference>
<accession>A0AA38C3U0</accession>
<dbReference type="GO" id="GO:0005524">
    <property type="term" value="F:ATP binding"/>
    <property type="evidence" value="ECO:0007669"/>
    <property type="project" value="UniProtKB-KW"/>
</dbReference>